<gene>
    <name evidence="3" type="ORF">BECKH772A_GA0070896_105062</name>
    <name evidence="2" type="ORF">BECKH772B_GA0070898_104652</name>
    <name evidence="4" type="ORF">BECKH772C_GA0070978_104672</name>
</gene>
<dbReference type="AlphaFoldDB" id="A0A450VJZ0"/>
<reference evidence="3" key="1">
    <citation type="submission" date="2019-02" db="EMBL/GenBank/DDBJ databases">
        <authorList>
            <person name="Gruber-Vodicka R. H."/>
            <person name="Seah K. B. B."/>
        </authorList>
    </citation>
    <scope>NUCLEOTIDE SEQUENCE</scope>
    <source>
        <strain evidence="4">BECK_SA2B12</strain>
        <strain evidence="3">BECK_SA2B15</strain>
        <strain evidence="2">BECK_SA2B20</strain>
    </source>
</reference>
<feature type="region of interest" description="Disordered" evidence="1">
    <location>
        <begin position="11"/>
        <end position="32"/>
    </location>
</feature>
<sequence length="123" mass="13748">MEGWQRLVASGLPAPSSNLSRPGQPFPEPAQARRRADEVFPGFGHVFPWVGPTMPDAPVSFPTLRQAAATLGEISQGFGWPFEPPRDILRDCLKSGVDYIHPYPNAIARGYRNVRTSLRELWY</sequence>
<evidence type="ECO:0000256" key="1">
    <source>
        <dbReference type="SAM" id="MobiDB-lite"/>
    </source>
</evidence>
<name>A0A450VJZ0_9GAMM</name>
<dbReference type="EMBL" id="CAADFJ010000467">
    <property type="protein sequence ID" value="VFK07917.1"/>
    <property type="molecule type" value="Genomic_DNA"/>
</dbReference>
<dbReference type="EMBL" id="CAADFI010000465">
    <property type="protein sequence ID" value="VFK04609.1"/>
    <property type="molecule type" value="Genomic_DNA"/>
</dbReference>
<evidence type="ECO:0000313" key="3">
    <source>
        <dbReference type="EMBL" id="VFK05129.1"/>
    </source>
</evidence>
<protein>
    <submittedName>
        <fullName evidence="3">Uncharacterized protein</fullName>
    </submittedName>
</protein>
<evidence type="ECO:0000313" key="4">
    <source>
        <dbReference type="EMBL" id="VFK07917.1"/>
    </source>
</evidence>
<organism evidence="3">
    <name type="scientific">Candidatus Kentrum eta</name>
    <dbReference type="NCBI Taxonomy" id="2126337"/>
    <lineage>
        <taxon>Bacteria</taxon>
        <taxon>Pseudomonadati</taxon>
        <taxon>Pseudomonadota</taxon>
        <taxon>Gammaproteobacteria</taxon>
        <taxon>Candidatus Kentrum</taxon>
    </lineage>
</organism>
<accession>A0A450VJZ0</accession>
<evidence type="ECO:0000313" key="2">
    <source>
        <dbReference type="EMBL" id="VFK04609.1"/>
    </source>
</evidence>
<proteinExistence type="predicted"/>
<dbReference type="EMBL" id="CAADFG010000506">
    <property type="protein sequence ID" value="VFK05129.1"/>
    <property type="molecule type" value="Genomic_DNA"/>
</dbReference>